<dbReference type="Gramene" id="PGSC0003DMT400091671">
    <property type="protein sequence ID" value="PGSC0003DMT400091671"/>
    <property type="gene ID" value="PGSC0003DMG400041242"/>
</dbReference>
<dbReference type="InParanoid" id="M1DN54"/>
<feature type="signal peptide" evidence="1">
    <location>
        <begin position="1"/>
        <end position="19"/>
    </location>
</feature>
<reference evidence="3" key="1">
    <citation type="journal article" date="2011" name="Nature">
        <title>Genome sequence and analysis of the tuber crop potato.</title>
        <authorList>
            <consortium name="The Potato Genome Sequencing Consortium"/>
        </authorList>
    </citation>
    <scope>NUCLEOTIDE SEQUENCE [LARGE SCALE GENOMIC DNA]</scope>
    <source>
        <strain evidence="3">cv. DM1-3 516 R44</strain>
    </source>
</reference>
<proteinExistence type="predicted"/>
<name>M1DN54_SOLTU</name>
<protein>
    <submittedName>
        <fullName evidence="2">Uncharacterized protein</fullName>
    </submittedName>
</protein>
<feature type="chain" id="PRO_5004013762" evidence="1">
    <location>
        <begin position="20"/>
        <end position="81"/>
    </location>
</feature>
<keyword evidence="3" id="KW-1185">Reference proteome</keyword>
<organism evidence="2 3">
    <name type="scientific">Solanum tuberosum</name>
    <name type="common">Potato</name>
    <dbReference type="NCBI Taxonomy" id="4113"/>
    <lineage>
        <taxon>Eukaryota</taxon>
        <taxon>Viridiplantae</taxon>
        <taxon>Streptophyta</taxon>
        <taxon>Embryophyta</taxon>
        <taxon>Tracheophyta</taxon>
        <taxon>Spermatophyta</taxon>
        <taxon>Magnoliopsida</taxon>
        <taxon>eudicotyledons</taxon>
        <taxon>Gunneridae</taxon>
        <taxon>Pentapetalae</taxon>
        <taxon>asterids</taxon>
        <taxon>lamiids</taxon>
        <taxon>Solanales</taxon>
        <taxon>Solanaceae</taxon>
        <taxon>Solanoideae</taxon>
        <taxon>Solaneae</taxon>
        <taxon>Solanum</taxon>
    </lineage>
</organism>
<dbReference type="EnsemblPlants" id="PGSC0003DMT400091671">
    <property type="protein sequence ID" value="PGSC0003DMT400091671"/>
    <property type="gene ID" value="PGSC0003DMG400041242"/>
</dbReference>
<evidence type="ECO:0000313" key="2">
    <source>
        <dbReference type="EnsemblPlants" id="PGSC0003DMT400091671"/>
    </source>
</evidence>
<evidence type="ECO:0000256" key="1">
    <source>
        <dbReference type="SAM" id="SignalP"/>
    </source>
</evidence>
<dbReference type="HOGENOM" id="CLU_2578556_0_0_1"/>
<evidence type="ECO:0000313" key="3">
    <source>
        <dbReference type="Proteomes" id="UP000011115"/>
    </source>
</evidence>
<reference evidence="2" key="2">
    <citation type="submission" date="2015-06" db="UniProtKB">
        <authorList>
            <consortium name="EnsemblPlants"/>
        </authorList>
    </citation>
    <scope>IDENTIFICATION</scope>
    <source>
        <strain evidence="2">DM1-3 516 R44</strain>
    </source>
</reference>
<accession>M1DN54</accession>
<dbReference type="PaxDb" id="4113-PGSC0003DMT400091671"/>
<dbReference type="Proteomes" id="UP000011115">
    <property type="component" value="Unassembled WGS sequence"/>
</dbReference>
<keyword evidence="1" id="KW-0732">Signal</keyword>
<sequence length="81" mass="9034">MGILEFLILLTGSVQDAKAGFSRQGEGFDLEIMVEKSLIWVWGSRDLPRINITDIIRMVNTRFNGVRRVAPVNTPAEESAS</sequence>
<dbReference type="AlphaFoldDB" id="M1DN54"/>